<feature type="transmembrane region" description="Helical" evidence="1">
    <location>
        <begin position="40"/>
        <end position="59"/>
    </location>
</feature>
<dbReference type="Gene3D" id="3.40.50.1010">
    <property type="entry name" value="5'-nuclease"/>
    <property type="match status" value="1"/>
</dbReference>
<dbReference type="PANTHER" id="PTHR11603:SF147">
    <property type="entry name" value="MEMBRANE PROTEIN"/>
    <property type="match status" value="1"/>
</dbReference>
<dbReference type="Proteomes" id="UP000179102">
    <property type="component" value="Unassembled WGS sequence"/>
</dbReference>
<reference evidence="2 3" key="1">
    <citation type="journal article" date="2016" name="Nat. Commun.">
        <title>Thousands of microbial genomes shed light on interconnected biogeochemical processes in an aquifer system.</title>
        <authorList>
            <person name="Anantharaman K."/>
            <person name="Brown C.T."/>
            <person name="Hug L.A."/>
            <person name="Sharon I."/>
            <person name="Castelle C.J."/>
            <person name="Probst A.J."/>
            <person name="Thomas B.C."/>
            <person name="Singh A."/>
            <person name="Wilkins M.J."/>
            <person name="Karaoz U."/>
            <person name="Brodie E.L."/>
            <person name="Williams K.H."/>
            <person name="Hubbard S.S."/>
            <person name="Banfield J.F."/>
        </authorList>
    </citation>
    <scope>NUCLEOTIDE SEQUENCE [LARGE SCALE GENOMIC DNA]</scope>
</reference>
<dbReference type="InterPro" id="IPR029060">
    <property type="entry name" value="PIN-like_dom_sf"/>
</dbReference>
<dbReference type="PANTHER" id="PTHR11603">
    <property type="entry name" value="AAA FAMILY ATPASE"/>
    <property type="match status" value="1"/>
</dbReference>
<name>A0A1F5G4L8_9BACT</name>
<evidence type="ECO:0008006" key="4">
    <source>
        <dbReference type="Google" id="ProtNLM"/>
    </source>
</evidence>
<keyword evidence="1" id="KW-0812">Transmembrane</keyword>
<comment type="caution">
    <text evidence="2">The sequence shown here is derived from an EMBL/GenBank/DDBJ whole genome shotgun (WGS) entry which is preliminary data.</text>
</comment>
<dbReference type="SUPFAM" id="SSF88723">
    <property type="entry name" value="PIN domain-like"/>
    <property type="match status" value="1"/>
</dbReference>
<sequence length="303" mass="32547">MQFTGSKLKALIRPSLTIIFGFLGVLVARGATPPDILAITGKYFLVVAAIAFGVLGFLLPDILEIAGRSAIAAIALQVARRIPTPTAPRLSVPKLSFSRRKKKNGKYINPLVVDTSVLIDGRISDVIKTGFIFGSLLVIPSVVSELHTLSDSADELKRAKGRRGLDILKSLKSEKKVKLEVLKEDPSGDTVDDKLITLGRKLRGQVMTMDFNLNKVAAVKGVSVLNLNELINALKTAVLPHEILTIQVKSHGKGKNQGVGYLPDGTMVVVEDGAEAIGKSLNVVVLRVIQTAAGKMIFARLQE</sequence>
<dbReference type="AlphaFoldDB" id="A0A1F5G4L8"/>
<keyword evidence="1" id="KW-0472">Membrane</keyword>
<dbReference type="STRING" id="1797711.A2870_04265"/>
<dbReference type="InterPro" id="IPR052041">
    <property type="entry name" value="Nucleic_acid_metab_PIN/TRAM"/>
</dbReference>
<evidence type="ECO:0000256" key="1">
    <source>
        <dbReference type="SAM" id="Phobius"/>
    </source>
</evidence>
<evidence type="ECO:0000313" key="2">
    <source>
        <dbReference type="EMBL" id="OGD86812.1"/>
    </source>
</evidence>
<dbReference type="CDD" id="cd09877">
    <property type="entry name" value="PIN_YacL-like"/>
    <property type="match status" value="1"/>
</dbReference>
<accession>A0A1F5G4L8</accession>
<dbReference type="EMBL" id="MFAZ01000030">
    <property type="protein sequence ID" value="OGD86812.1"/>
    <property type="molecule type" value="Genomic_DNA"/>
</dbReference>
<protein>
    <recommendedName>
        <fullName evidence="4">TRAM domain-containing protein</fullName>
    </recommendedName>
</protein>
<gene>
    <name evidence="2" type="ORF">A2870_04265</name>
</gene>
<keyword evidence="1" id="KW-1133">Transmembrane helix</keyword>
<proteinExistence type="predicted"/>
<organism evidence="2 3">
    <name type="scientific">Candidatus Curtissbacteria bacterium RIFCSPHIGHO2_01_FULL_41_11</name>
    <dbReference type="NCBI Taxonomy" id="1797711"/>
    <lineage>
        <taxon>Bacteria</taxon>
        <taxon>Candidatus Curtissiibacteriota</taxon>
    </lineage>
</organism>
<evidence type="ECO:0000313" key="3">
    <source>
        <dbReference type="Proteomes" id="UP000179102"/>
    </source>
</evidence>